<dbReference type="InterPro" id="IPR050666">
    <property type="entry name" value="ESRP"/>
</dbReference>
<keyword evidence="2" id="KW-0694">RNA-binding</keyword>
<keyword evidence="5" id="KW-1185">Reference proteome</keyword>
<dbReference type="FunFam" id="3.30.70.330:FF:000070">
    <property type="entry name" value="Epithelial splicing regulatory protein 1"/>
    <property type="match status" value="1"/>
</dbReference>
<keyword evidence="1" id="KW-0677">Repeat</keyword>
<evidence type="ECO:0000256" key="1">
    <source>
        <dbReference type="ARBA" id="ARBA00022737"/>
    </source>
</evidence>
<name>A0AAW0HVM5_MYOGA</name>
<dbReference type="GO" id="GO:0003723">
    <property type="term" value="F:RNA binding"/>
    <property type="evidence" value="ECO:0007669"/>
    <property type="project" value="UniProtKB-KW"/>
</dbReference>
<dbReference type="EMBL" id="JBBHLL010000313">
    <property type="protein sequence ID" value="KAK7806119.1"/>
    <property type="molecule type" value="Genomic_DNA"/>
</dbReference>
<feature type="domain" description="RRM" evidence="3">
    <location>
        <begin position="360"/>
        <end position="435"/>
    </location>
</feature>
<gene>
    <name evidence="4" type="ORF">U0070_008430</name>
</gene>
<dbReference type="Gene3D" id="3.30.70.330">
    <property type="match status" value="3"/>
</dbReference>
<comment type="caution">
    <text evidence="4">The sequence shown here is derived from an EMBL/GenBank/DDBJ whole genome shotgun (WGS) entry which is preliminary data.</text>
</comment>
<dbReference type="Proteomes" id="UP001488838">
    <property type="component" value="Unassembled WGS sequence"/>
</dbReference>
<protein>
    <recommendedName>
        <fullName evidence="3">RRM domain-containing protein</fullName>
    </recommendedName>
</protein>
<dbReference type="InterPro" id="IPR012677">
    <property type="entry name" value="Nucleotide-bd_a/b_plait_sf"/>
</dbReference>
<evidence type="ECO:0000313" key="4">
    <source>
        <dbReference type="EMBL" id="KAK7806119.1"/>
    </source>
</evidence>
<dbReference type="FunFam" id="3.30.70.330:FF:000056">
    <property type="entry name" value="epithelial splicing regulatory protein 1 isoform X1"/>
    <property type="match status" value="1"/>
</dbReference>
<dbReference type="SMART" id="SM00360">
    <property type="entry name" value="RRM"/>
    <property type="match status" value="2"/>
</dbReference>
<evidence type="ECO:0000313" key="5">
    <source>
        <dbReference type="Proteomes" id="UP001488838"/>
    </source>
</evidence>
<evidence type="ECO:0000259" key="3">
    <source>
        <dbReference type="SMART" id="SM00360"/>
    </source>
</evidence>
<dbReference type="InterPro" id="IPR035979">
    <property type="entry name" value="RBD_domain_sf"/>
</dbReference>
<proteinExistence type="predicted"/>
<feature type="domain" description="RRM" evidence="3">
    <location>
        <begin position="246"/>
        <end position="321"/>
    </location>
</feature>
<evidence type="ECO:0000256" key="2">
    <source>
        <dbReference type="ARBA" id="ARBA00022884"/>
    </source>
</evidence>
<dbReference type="PANTHER" id="PTHR13976">
    <property type="entry name" value="HETEROGENEOUS NUCLEAR RIBONUCLEOPROTEIN-RELATED"/>
    <property type="match status" value="1"/>
</dbReference>
<dbReference type="SUPFAM" id="SSF54928">
    <property type="entry name" value="RNA-binding domain, RBD"/>
    <property type="match status" value="2"/>
</dbReference>
<reference evidence="4 5" key="1">
    <citation type="journal article" date="2023" name="bioRxiv">
        <title>Conserved and derived expression patterns and positive selection on dental genes reveal complex evolutionary context of ever-growing rodent molars.</title>
        <authorList>
            <person name="Calamari Z.T."/>
            <person name="Song A."/>
            <person name="Cohen E."/>
            <person name="Akter M."/>
            <person name="Roy R.D."/>
            <person name="Hallikas O."/>
            <person name="Christensen M.M."/>
            <person name="Li P."/>
            <person name="Marangoni P."/>
            <person name="Jernvall J."/>
            <person name="Klein O.D."/>
        </authorList>
    </citation>
    <scope>NUCLEOTIDE SEQUENCE [LARGE SCALE GENOMIC DNA]</scope>
    <source>
        <strain evidence="4">V071</strain>
    </source>
</reference>
<dbReference type="AlphaFoldDB" id="A0AAW0HVM5"/>
<dbReference type="CDD" id="cd12739">
    <property type="entry name" value="RRM2_ESRP1"/>
    <property type="match status" value="1"/>
</dbReference>
<sequence length="450" mass="50982">MQLQAMAEVVSDPERRDESPEKVRILLFSTHVKNEYSFKYSGFSFQLSKMYMNFVVNKLDIHVIHQEPTEENSNGQSKMYMKNSQVSIGQKSFHCDSIISKNHVAAMAESLNFEKNDSVSRYGASQNHRFSDPERVNYKFESGTCSKMELIDDNTVVRARGLPWQSSDQDIARFFKGLNIATGDAALCLNAQGRRNGEALVRFRHKHHMGNRYIEVYKSTGEDFLKIAGGTCNEVAQFLSQENQVIFHMRGLPFTATAEEVVAFFGQHCPITKGKEGILFVTYPDGRPTGDAFVPFACEEYAQNALRKHKDLLGKRYIGLFRSTAAEVQQVLSRFSSAPLIPLPSSRYYLSNLCPPQTDCIHLRGLPYAATVEDILEFLGEFFTDIRTHGVHMVLNHQGHPSGDAFIQMKCTDRAFMAAQKNHKKVMKVRYVEVFQCSAEEMNFVLMGAL</sequence>
<dbReference type="InterPro" id="IPR000504">
    <property type="entry name" value="RRM_dom"/>
</dbReference>
<accession>A0AAW0HVM5</accession>
<organism evidence="4 5">
    <name type="scientific">Myodes glareolus</name>
    <name type="common">Bank vole</name>
    <name type="synonym">Clethrionomys glareolus</name>
    <dbReference type="NCBI Taxonomy" id="447135"/>
    <lineage>
        <taxon>Eukaryota</taxon>
        <taxon>Metazoa</taxon>
        <taxon>Chordata</taxon>
        <taxon>Craniata</taxon>
        <taxon>Vertebrata</taxon>
        <taxon>Euteleostomi</taxon>
        <taxon>Mammalia</taxon>
        <taxon>Eutheria</taxon>
        <taxon>Euarchontoglires</taxon>
        <taxon>Glires</taxon>
        <taxon>Rodentia</taxon>
        <taxon>Myomorpha</taxon>
        <taxon>Muroidea</taxon>
        <taxon>Cricetidae</taxon>
        <taxon>Arvicolinae</taxon>
        <taxon>Myodes</taxon>
    </lineage>
</organism>